<dbReference type="Pfam" id="PF01476">
    <property type="entry name" value="LysM"/>
    <property type="match status" value="1"/>
</dbReference>
<reference evidence="2" key="1">
    <citation type="journal article" date="2019" name="PLoS Negl. Trop. Dis.">
        <title>Revisiting the worldwide diversity of Leptospira species in the environment.</title>
        <authorList>
            <person name="Vincent A.T."/>
            <person name="Schiettekatte O."/>
            <person name="Bourhy P."/>
            <person name="Veyrier F.J."/>
            <person name="Picardeau M."/>
        </authorList>
    </citation>
    <scope>NUCLEOTIDE SEQUENCE [LARGE SCALE GENOMIC DNA]</scope>
    <source>
        <strain evidence="2">201702454</strain>
    </source>
</reference>
<comment type="caution">
    <text evidence="2">The sequence shown here is derived from an EMBL/GenBank/DDBJ whole genome shotgun (WGS) entry which is preliminary data.</text>
</comment>
<accession>A0A4R9JSV6</accession>
<dbReference type="Gene3D" id="3.10.350.10">
    <property type="entry name" value="LysM domain"/>
    <property type="match status" value="1"/>
</dbReference>
<dbReference type="PROSITE" id="PS51782">
    <property type="entry name" value="LYSM"/>
    <property type="match status" value="1"/>
</dbReference>
<sequence>MPSLFYSIDFPAFFLSCSRIFRSVPDRISVKVLRFVTFLIVLVSGPSLLANPFQKLQQEINESLPNSDSTVFRLFGNQTQEQEVQKLFSVGVNQTGEEEEVELASLDLPKYINVSPVVSNTVVHESGIVVKKYTVQKKDNLSKIARSFSIDVAKLKKANSLTSDQLKIGQVLEVPVQVKNASSSRVVLKKIFILPVPQSRVTSRFGRRVDPFNKYNRVYHSGLDLAAKVGAPVLSAADGEVVFTGRNGGYGNSVTIQHKNGYKTVYAHCSQILVEVGETVKMGRVVALVGRTGTATGAHLHFEVFRNGKIMNPESALGMTEKHVTKLPKSEVAGM</sequence>
<dbReference type="InterPro" id="IPR011055">
    <property type="entry name" value="Dup_hybrid_motif"/>
</dbReference>
<proteinExistence type="predicted"/>
<evidence type="ECO:0000313" key="3">
    <source>
        <dbReference type="Proteomes" id="UP000297609"/>
    </source>
</evidence>
<dbReference type="PANTHER" id="PTHR21666:SF286">
    <property type="entry name" value="LIPOPROTEIN NLPD"/>
    <property type="match status" value="1"/>
</dbReference>
<dbReference type="CDD" id="cd12797">
    <property type="entry name" value="M23_peptidase"/>
    <property type="match status" value="1"/>
</dbReference>
<feature type="domain" description="LysM" evidence="1">
    <location>
        <begin position="131"/>
        <end position="174"/>
    </location>
</feature>
<dbReference type="InterPro" id="IPR050570">
    <property type="entry name" value="Cell_wall_metabolism_enzyme"/>
</dbReference>
<evidence type="ECO:0000313" key="2">
    <source>
        <dbReference type="EMBL" id="TGL55116.1"/>
    </source>
</evidence>
<organism evidence="2 3">
    <name type="scientific">Leptospira kemamanensis</name>
    <dbReference type="NCBI Taxonomy" id="2484942"/>
    <lineage>
        <taxon>Bacteria</taxon>
        <taxon>Pseudomonadati</taxon>
        <taxon>Spirochaetota</taxon>
        <taxon>Spirochaetia</taxon>
        <taxon>Leptospirales</taxon>
        <taxon>Leptospiraceae</taxon>
        <taxon>Leptospira</taxon>
    </lineage>
</organism>
<dbReference type="SMART" id="SM00257">
    <property type="entry name" value="LysM"/>
    <property type="match status" value="1"/>
</dbReference>
<dbReference type="SUPFAM" id="SSF54106">
    <property type="entry name" value="LysM domain"/>
    <property type="match status" value="1"/>
</dbReference>
<dbReference type="CDD" id="cd00118">
    <property type="entry name" value="LysM"/>
    <property type="match status" value="1"/>
</dbReference>
<dbReference type="FunFam" id="2.70.70.10:FF:000006">
    <property type="entry name" value="M23 family peptidase"/>
    <property type="match status" value="1"/>
</dbReference>
<evidence type="ECO:0000259" key="1">
    <source>
        <dbReference type="PROSITE" id="PS51782"/>
    </source>
</evidence>
<dbReference type="SUPFAM" id="SSF51261">
    <property type="entry name" value="Duplicated hybrid motif"/>
    <property type="match status" value="1"/>
</dbReference>
<dbReference type="OrthoDB" id="305469at2"/>
<dbReference type="EMBL" id="RQGG01000013">
    <property type="protein sequence ID" value="TGL55116.1"/>
    <property type="molecule type" value="Genomic_DNA"/>
</dbReference>
<gene>
    <name evidence="2" type="ORF">EHQ59_05800</name>
</gene>
<dbReference type="Proteomes" id="UP000297609">
    <property type="component" value="Unassembled WGS sequence"/>
</dbReference>
<name>A0A4R9JSV6_9LEPT</name>
<dbReference type="PANTHER" id="PTHR21666">
    <property type="entry name" value="PEPTIDASE-RELATED"/>
    <property type="match status" value="1"/>
</dbReference>
<dbReference type="Pfam" id="PF01551">
    <property type="entry name" value="Peptidase_M23"/>
    <property type="match status" value="1"/>
</dbReference>
<keyword evidence="3" id="KW-1185">Reference proteome</keyword>
<dbReference type="AlphaFoldDB" id="A0A4R9JSV6"/>
<dbReference type="InterPro" id="IPR016047">
    <property type="entry name" value="M23ase_b-sheet_dom"/>
</dbReference>
<dbReference type="InterPro" id="IPR036779">
    <property type="entry name" value="LysM_dom_sf"/>
</dbReference>
<protein>
    <submittedName>
        <fullName evidence="2">LysM peptidoglycan-binding domain-containing protein</fullName>
    </submittedName>
</protein>
<dbReference type="Gene3D" id="2.70.70.10">
    <property type="entry name" value="Glucose Permease (Domain IIA)"/>
    <property type="match status" value="1"/>
</dbReference>
<dbReference type="InterPro" id="IPR018392">
    <property type="entry name" value="LysM"/>
</dbReference>
<dbReference type="GO" id="GO:0004222">
    <property type="term" value="F:metalloendopeptidase activity"/>
    <property type="evidence" value="ECO:0007669"/>
    <property type="project" value="TreeGrafter"/>
</dbReference>